<keyword evidence="2" id="KW-0862">Zinc</keyword>
<dbReference type="Pfam" id="PF00098">
    <property type="entry name" value="zf-CCHC"/>
    <property type="match status" value="3"/>
</dbReference>
<dbReference type="InterPro" id="IPR001878">
    <property type="entry name" value="Znf_CCHC"/>
</dbReference>
<feature type="domain" description="CCHC-type" evidence="4">
    <location>
        <begin position="386"/>
        <end position="401"/>
    </location>
</feature>
<dbReference type="Gene3D" id="4.10.60.10">
    <property type="entry name" value="Zinc finger, CCHC-type"/>
    <property type="match status" value="3"/>
</dbReference>
<feature type="compositionally biased region" description="Pro residues" evidence="3">
    <location>
        <begin position="302"/>
        <end position="321"/>
    </location>
</feature>
<dbReference type="PROSITE" id="PS50158">
    <property type="entry name" value="ZF_CCHC"/>
    <property type="match status" value="3"/>
</dbReference>
<evidence type="ECO:0000313" key="5">
    <source>
        <dbReference type="EMBL" id="KAJ7620097.1"/>
    </source>
</evidence>
<dbReference type="GO" id="GO:0008270">
    <property type="term" value="F:zinc ion binding"/>
    <property type="evidence" value="ECO:0007669"/>
    <property type="project" value="UniProtKB-KW"/>
</dbReference>
<name>A0AAD7BFW1_9AGAR</name>
<dbReference type="GO" id="GO:0006397">
    <property type="term" value="P:mRNA processing"/>
    <property type="evidence" value="ECO:0007669"/>
    <property type="project" value="UniProtKB-KW"/>
</dbReference>
<evidence type="ECO:0000313" key="6">
    <source>
        <dbReference type="Proteomes" id="UP001221142"/>
    </source>
</evidence>
<reference evidence="5" key="1">
    <citation type="submission" date="2023-03" db="EMBL/GenBank/DDBJ databases">
        <title>Massive genome expansion in bonnet fungi (Mycena s.s.) driven by repeated elements and novel gene families across ecological guilds.</title>
        <authorList>
            <consortium name="Lawrence Berkeley National Laboratory"/>
            <person name="Harder C.B."/>
            <person name="Miyauchi S."/>
            <person name="Viragh M."/>
            <person name="Kuo A."/>
            <person name="Thoen E."/>
            <person name="Andreopoulos B."/>
            <person name="Lu D."/>
            <person name="Skrede I."/>
            <person name="Drula E."/>
            <person name="Henrissat B."/>
            <person name="Morin E."/>
            <person name="Kohler A."/>
            <person name="Barry K."/>
            <person name="LaButti K."/>
            <person name="Morin E."/>
            <person name="Salamov A."/>
            <person name="Lipzen A."/>
            <person name="Mereny Z."/>
            <person name="Hegedus B."/>
            <person name="Baldrian P."/>
            <person name="Stursova M."/>
            <person name="Weitz H."/>
            <person name="Taylor A."/>
            <person name="Grigoriev I.V."/>
            <person name="Nagy L.G."/>
            <person name="Martin F."/>
            <person name="Kauserud H."/>
        </authorList>
    </citation>
    <scope>NUCLEOTIDE SEQUENCE</scope>
    <source>
        <strain evidence="5">9284</strain>
    </source>
</reference>
<feature type="domain" description="CCHC-type" evidence="4">
    <location>
        <begin position="339"/>
        <end position="353"/>
    </location>
</feature>
<keyword evidence="2" id="KW-0479">Metal-binding</keyword>
<feature type="compositionally biased region" description="Acidic residues" evidence="3">
    <location>
        <begin position="1"/>
        <end position="22"/>
    </location>
</feature>
<dbReference type="SUPFAM" id="SSF57756">
    <property type="entry name" value="Retrovirus zinc finger-like domains"/>
    <property type="match status" value="2"/>
</dbReference>
<protein>
    <recommendedName>
        <fullName evidence="4">CCHC-type domain-containing protein</fullName>
    </recommendedName>
</protein>
<evidence type="ECO:0000256" key="2">
    <source>
        <dbReference type="PROSITE-ProRule" id="PRU00047"/>
    </source>
</evidence>
<keyword evidence="1" id="KW-0507">mRNA processing</keyword>
<dbReference type="InterPro" id="IPR036875">
    <property type="entry name" value="Znf_CCHC_sf"/>
</dbReference>
<evidence type="ECO:0000256" key="3">
    <source>
        <dbReference type="SAM" id="MobiDB-lite"/>
    </source>
</evidence>
<evidence type="ECO:0000256" key="1">
    <source>
        <dbReference type="ARBA" id="ARBA00022664"/>
    </source>
</evidence>
<comment type="caution">
    <text evidence="5">The sequence shown here is derived from an EMBL/GenBank/DDBJ whole genome shotgun (WGS) entry which is preliminary data.</text>
</comment>
<feature type="region of interest" description="Disordered" evidence="3">
    <location>
        <begin position="34"/>
        <end position="53"/>
    </location>
</feature>
<feature type="compositionally biased region" description="Polar residues" evidence="3">
    <location>
        <begin position="121"/>
        <end position="132"/>
    </location>
</feature>
<feature type="region of interest" description="Disordered" evidence="3">
    <location>
        <begin position="78"/>
        <end position="335"/>
    </location>
</feature>
<feature type="compositionally biased region" description="Acidic residues" evidence="3">
    <location>
        <begin position="176"/>
        <end position="185"/>
    </location>
</feature>
<feature type="compositionally biased region" description="Low complexity" evidence="3">
    <location>
        <begin position="366"/>
        <end position="375"/>
    </location>
</feature>
<feature type="compositionally biased region" description="Low complexity" evidence="3">
    <location>
        <begin position="257"/>
        <end position="270"/>
    </location>
</feature>
<keyword evidence="2" id="KW-0863">Zinc-finger</keyword>
<feature type="region of interest" description="Disordered" evidence="3">
    <location>
        <begin position="348"/>
        <end position="376"/>
    </location>
</feature>
<feature type="compositionally biased region" description="Basic residues" evidence="3">
    <location>
        <begin position="271"/>
        <end position="281"/>
    </location>
</feature>
<dbReference type="EMBL" id="JARKIF010000017">
    <property type="protein sequence ID" value="KAJ7620097.1"/>
    <property type="molecule type" value="Genomic_DNA"/>
</dbReference>
<feature type="compositionally biased region" description="Pro residues" evidence="3">
    <location>
        <begin position="225"/>
        <end position="256"/>
    </location>
</feature>
<feature type="region of interest" description="Disordered" evidence="3">
    <location>
        <begin position="1"/>
        <end position="27"/>
    </location>
</feature>
<evidence type="ECO:0000259" key="4">
    <source>
        <dbReference type="PROSITE" id="PS50158"/>
    </source>
</evidence>
<sequence>MDLEEAEDVPDEEDLDEGDAELEAAPGELMDVDIVGGLGSDATSPVSQAEDYSEMELDVPLEQSVVPPSSPQLQVWVEDDTEEVPGSVENDNGARGLPVQEEAEAEEEEEVFVYPLDRAQSRSQGPTASQLLASPEFQVDEEVGADDVADIGLSDSHEDDSNAPEVIQEDSVPLQEDLDEVDDVPIQDVPPSPTPPVVTNGTSTESPLPSPAPVIVSLPPARLETPPPVTRSLSPPPRARARSPPPQSRSPSPPPSSRASPSPAPSFGRRSPGRRRARGHHGASPSASASPSPASVYQPLPSRSPPPPSPSPPPRATPSPSPSFGRGSQFRRSRGDDVCYKCRLPGHWASECRTPTSNSPFGGGSQLQFGSQSPSRGSYRPAGDTCYLCGELGHWAIACPSKPAAARRIAGSVECYTCSERGHYSPDCPNRSRRR</sequence>
<accession>A0AAD7BFW1</accession>
<dbReference type="GO" id="GO:0003676">
    <property type="term" value="F:nucleic acid binding"/>
    <property type="evidence" value="ECO:0007669"/>
    <property type="project" value="InterPro"/>
</dbReference>
<keyword evidence="6" id="KW-1185">Reference proteome</keyword>
<dbReference type="Proteomes" id="UP001221142">
    <property type="component" value="Unassembled WGS sequence"/>
</dbReference>
<feature type="compositionally biased region" description="Low complexity" evidence="3">
    <location>
        <begin position="282"/>
        <end position="301"/>
    </location>
</feature>
<feature type="compositionally biased region" description="Acidic residues" evidence="3">
    <location>
        <begin position="101"/>
        <end position="111"/>
    </location>
</feature>
<dbReference type="AlphaFoldDB" id="A0AAD7BFW1"/>
<feature type="domain" description="CCHC-type" evidence="4">
    <location>
        <begin position="415"/>
        <end position="430"/>
    </location>
</feature>
<gene>
    <name evidence="5" type="ORF">FB45DRAFT_147276</name>
</gene>
<dbReference type="SMART" id="SM00343">
    <property type="entry name" value="ZnF_C2HC"/>
    <property type="match status" value="3"/>
</dbReference>
<organism evidence="5 6">
    <name type="scientific">Roridomyces roridus</name>
    <dbReference type="NCBI Taxonomy" id="1738132"/>
    <lineage>
        <taxon>Eukaryota</taxon>
        <taxon>Fungi</taxon>
        <taxon>Dikarya</taxon>
        <taxon>Basidiomycota</taxon>
        <taxon>Agaricomycotina</taxon>
        <taxon>Agaricomycetes</taxon>
        <taxon>Agaricomycetidae</taxon>
        <taxon>Agaricales</taxon>
        <taxon>Marasmiineae</taxon>
        <taxon>Mycenaceae</taxon>
        <taxon>Roridomyces</taxon>
    </lineage>
</organism>
<proteinExistence type="predicted"/>
<feature type="compositionally biased region" description="Acidic residues" evidence="3">
    <location>
        <begin position="138"/>
        <end position="149"/>
    </location>
</feature>